<protein>
    <submittedName>
        <fullName evidence="1">CLUMA_CG010271, isoform A</fullName>
    </submittedName>
</protein>
<dbReference type="Proteomes" id="UP000183832">
    <property type="component" value="Unassembled WGS sequence"/>
</dbReference>
<accession>A0A1J1IE05</accession>
<evidence type="ECO:0000313" key="1">
    <source>
        <dbReference type="EMBL" id="CRK96681.1"/>
    </source>
</evidence>
<evidence type="ECO:0000313" key="2">
    <source>
        <dbReference type="Proteomes" id="UP000183832"/>
    </source>
</evidence>
<proteinExistence type="predicted"/>
<dbReference type="EMBL" id="CVRI01000044">
    <property type="protein sequence ID" value="CRK96681.1"/>
    <property type="molecule type" value="Genomic_DNA"/>
</dbReference>
<sequence length="61" mass="7482">MQRLYGVHFISPHTANKALKCLMDKHQHHNRYLYVWKMHKLEFQQFSTENGIFTFDTFTQH</sequence>
<reference evidence="1 2" key="1">
    <citation type="submission" date="2015-04" db="EMBL/GenBank/DDBJ databases">
        <authorList>
            <person name="Syromyatnikov M.Y."/>
            <person name="Popov V.N."/>
        </authorList>
    </citation>
    <scope>NUCLEOTIDE SEQUENCE [LARGE SCALE GENOMIC DNA]</scope>
</reference>
<name>A0A1J1IE05_9DIPT</name>
<gene>
    <name evidence="1" type="ORF">CLUMA_CG010271</name>
</gene>
<dbReference type="AlphaFoldDB" id="A0A1J1IE05"/>
<keyword evidence="2" id="KW-1185">Reference proteome</keyword>
<organism evidence="1 2">
    <name type="scientific">Clunio marinus</name>
    <dbReference type="NCBI Taxonomy" id="568069"/>
    <lineage>
        <taxon>Eukaryota</taxon>
        <taxon>Metazoa</taxon>
        <taxon>Ecdysozoa</taxon>
        <taxon>Arthropoda</taxon>
        <taxon>Hexapoda</taxon>
        <taxon>Insecta</taxon>
        <taxon>Pterygota</taxon>
        <taxon>Neoptera</taxon>
        <taxon>Endopterygota</taxon>
        <taxon>Diptera</taxon>
        <taxon>Nematocera</taxon>
        <taxon>Chironomoidea</taxon>
        <taxon>Chironomidae</taxon>
        <taxon>Clunio</taxon>
    </lineage>
</organism>